<dbReference type="RefSeq" id="WP_153823127.1">
    <property type="nucleotide sequence ID" value="NZ_WJIE01000011.1"/>
</dbReference>
<reference evidence="1 2" key="1">
    <citation type="submission" date="2019-10" db="EMBL/GenBank/DDBJ databases">
        <title>A soil myxobacterium in the family Polyangiaceae.</title>
        <authorList>
            <person name="Li Y."/>
            <person name="Wang J."/>
        </authorList>
    </citation>
    <scope>NUCLEOTIDE SEQUENCE [LARGE SCALE GENOMIC DNA]</scope>
    <source>
        <strain evidence="1 2">DSM 14734</strain>
    </source>
</reference>
<gene>
    <name evidence="1" type="ORF">GF068_31000</name>
</gene>
<dbReference type="Proteomes" id="UP000440224">
    <property type="component" value="Unassembled WGS sequence"/>
</dbReference>
<organism evidence="1 2">
    <name type="scientific">Polyangium spumosum</name>
    <dbReference type="NCBI Taxonomy" id="889282"/>
    <lineage>
        <taxon>Bacteria</taxon>
        <taxon>Pseudomonadati</taxon>
        <taxon>Myxococcota</taxon>
        <taxon>Polyangia</taxon>
        <taxon>Polyangiales</taxon>
        <taxon>Polyangiaceae</taxon>
        <taxon>Polyangium</taxon>
    </lineage>
</organism>
<proteinExistence type="predicted"/>
<evidence type="ECO:0000313" key="2">
    <source>
        <dbReference type="Proteomes" id="UP000440224"/>
    </source>
</evidence>
<accession>A0A6N7PXQ7</accession>
<dbReference type="OrthoDB" id="5490151at2"/>
<protein>
    <submittedName>
        <fullName evidence="1">Uncharacterized protein</fullName>
    </submittedName>
</protein>
<sequence length="402" mass="42942">MDKAEIDALKRAHRGNARAVAFLHVLRQGALGPDDHAFLATHAHELTSADLLRWRARTPYVGRPPILVALAKLAEDKPAEFEHEVLNAPGFSFEDREWATLADLVRGKVPPALFARIERRETRAPAPAPALFSSADEPVDLAAMFDLDDATAPAAPASKADDDSFFGGGSLGDELGLDLGGDEGDPLFADPFAGLTVEEAFEKVDSGTNGDERAMLLEWLDAQSVDAERLMNAALASLQRGPVATPVVAWIGKKLASKADWETNGAGLFLALVGRRAFPELQELVAQGAGVSAELDEARLAAFGHVLVDAARDAIKTKDEPRAAAMLAALSALDTTEEARKRFGALKQALNRAKASPYLLTLVDLVVYRARMSRESPTDTRPESLTEGMIAAVHVLSDALGS</sequence>
<dbReference type="AlphaFoldDB" id="A0A6N7PXQ7"/>
<comment type="caution">
    <text evidence="1">The sequence shown here is derived from an EMBL/GenBank/DDBJ whole genome shotgun (WGS) entry which is preliminary data.</text>
</comment>
<dbReference type="EMBL" id="WJIE01000011">
    <property type="protein sequence ID" value="MRG96317.1"/>
    <property type="molecule type" value="Genomic_DNA"/>
</dbReference>
<keyword evidence="2" id="KW-1185">Reference proteome</keyword>
<name>A0A6N7PXQ7_9BACT</name>
<evidence type="ECO:0000313" key="1">
    <source>
        <dbReference type="EMBL" id="MRG96317.1"/>
    </source>
</evidence>